<evidence type="ECO:0000313" key="1">
    <source>
        <dbReference type="EMBL" id="MEQ2561764.1"/>
    </source>
</evidence>
<dbReference type="EMBL" id="JBBMFJ010000001">
    <property type="protein sequence ID" value="MEQ2561764.1"/>
    <property type="molecule type" value="Genomic_DNA"/>
</dbReference>
<dbReference type="Proteomes" id="UP001437460">
    <property type="component" value="Unassembled WGS sequence"/>
</dbReference>
<name>A0ABV1HHZ9_9FIRM</name>
<protein>
    <submittedName>
        <fullName evidence="1">Uncharacterized protein</fullName>
    </submittedName>
</protein>
<comment type="caution">
    <text evidence="1">The sequence shown here is derived from an EMBL/GenBank/DDBJ whole genome shotgun (WGS) entry which is preliminary data.</text>
</comment>
<accession>A0ABV1HHZ9</accession>
<evidence type="ECO:0000313" key="2">
    <source>
        <dbReference type="Proteomes" id="UP001437460"/>
    </source>
</evidence>
<reference evidence="1 2" key="1">
    <citation type="submission" date="2024-03" db="EMBL/GenBank/DDBJ databases">
        <title>Human intestinal bacterial collection.</title>
        <authorList>
            <person name="Pauvert C."/>
            <person name="Hitch T.C.A."/>
            <person name="Clavel T."/>
        </authorList>
    </citation>
    <scope>NUCLEOTIDE SEQUENCE [LARGE SCALE GENOMIC DNA]</scope>
    <source>
        <strain evidence="1 2">CLA-AP-H27</strain>
    </source>
</reference>
<sequence>MELMKQSSTVPFLHFQAEGNGEADEVERREIWLNLLESGNTEEIDAEIPEDDSRSA</sequence>
<organism evidence="1 2">
    <name type="scientific">Ventrimonas faecis</name>
    <dbReference type="NCBI Taxonomy" id="3133170"/>
    <lineage>
        <taxon>Bacteria</taxon>
        <taxon>Bacillati</taxon>
        <taxon>Bacillota</taxon>
        <taxon>Clostridia</taxon>
        <taxon>Lachnospirales</taxon>
        <taxon>Lachnospiraceae</taxon>
        <taxon>Ventrimonas</taxon>
    </lineage>
</organism>
<keyword evidence="2" id="KW-1185">Reference proteome</keyword>
<gene>
    <name evidence="1" type="ORF">WMO41_00985</name>
</gene>
<proteinExistence type="predicted"/>